<dbReference type="EMBL" id="CP045700">
    <property type="protein sequence ID" value="QGA66320.1"/>
    <property type="molecule type" value="Genomic_DNA"/>
</dbReference>
<accession>A0A5Q0THL3</accession>
<feature type="domain" description="DUF3850" evidence="1">
    <location>
        <begin position="25"/>
        <end position="99"/>
    </location>
</feature>
<keyword evidence="4" id="KW-1185">Reference proteome</keyword>
<evidence type="ECO:0000313" key="3">
    <source>
        <dbReference type="EMBL" id="QGA66759.1"/>
    </source>
</evidence>
<dbReference type="AlphaFoldDB" id="A0A5Q0THL3"/>
<gene>
    <name evidence="2" type="ORF">GFB47_12875</name>
    <name evidence="3" type="ORF">GFB47_15310</name>
</gene>
<evidence type="ECO:0000313" key="2">
    <source>
        <dbReference type="EMBL" id="QGA66320.1"/>
    </source>
</evidence>
<organism evidence="2 4">
    <name type="scientific">Vibrio algicola</name>
    <dbReference type="NCBI Taxonomy" id="2662262"/>
    <lineage>
        <taxon>Bacteria</taxon>
        <taxon>Pseudomonadati</taxon>
        <taxon>Pseudomonadota</taxon>
        <taxon>Gammaproteobacteria</taxon>
        <taxon>Vibrionales</taxon>
        <taxon>Vibrionaceae</taxon>
        <taxon>Vibrio</taxon>
    </lineage>
</organism>
<dbReference type="InterPro" id="IPR039440">
    <property type="entry name" value="DUF3850"/>
</dbReference>
<evidence type="ECO:0000313" key="4">
    <source>
        <dbReference type="Proteomes" id="UP000348942"/>
    </source>
</evidence>
<protein>
    <submittedName>
        <fullName evidence="2">DUF3850 domain-containing protein</fullName>
    </submittedName>
</protein>
<dbReference type="Pfam" id="PF12961">
    <property type="entry name" value="DUF3850"/>
    <property type="match status" value="1"/>
</dbReference>
<proteinExistence type="predicted"/>
<dbReference type="InterPro" id="IPR015947">
    <property type="entry name" value="PUA-like_sf"/>
</dbReference>
<dbReference type="EMBL" id="CP045700">
    <property type="protein sequence ID" value="QGA66759.1"/>
    <property type="molecule type" value="Genomic_DNA"/>
</dbReference>
<evidence type="ECO:0000259" key="1">
    <source>
        <dbReference type="Pfam" id="PF12961"/>
    </source>
</evidence>
<dbReference type="SUPFAM" id="SSF88697">
    <property type="entry name" value="PUA domain-like"/>
    <property type="match status" value="1"/>
</dbReference>
<sequence>MKAKSSTEKLREYVDLFLNSPTSNVHDLKILPNYFNAQLSGAKRFEVRCADRDYNVGDFLVLNEWDGEKYTGRKLEVTITYILGGYDFDGLVPGFVILGTSDAVEVKQ</sequence>
<reference evidence="2 4" key="1">
    <citation type="submission" date="2019-10" db="EMBL/GenBank/DDBJ databases">
        <title>Vibrio sp. nov., isolated from Coralline algae surface.</title>
        <authorList>
            <person name="Geng Y."/>
            <person name="Zhang X."/>
        </authorList>
    </citation>
    <scope>NUCLEOTIDE SEQUENCE [LARGE SCALE GENOMIC DNA]</scope>
    <source>
        <strain evidence="2 4">SM1977</strain>
    </source>
</reference>
<name>A0A5Q0THL3_9VIBR</name>
<dbReference type="RefSeq" id="WP_153448454.1">
    <property type="nucleotide sequence ID" value="NZ_CP045700.1"/>
</dbReference>
<dbReference type="Gene3D" id="2.30.130.30">
    <property type="entry name" value="Hypothetical protein"/>
    <property type="match status" value="1"/>
</dbReference>
<dbReference type="Proteomes" id="UP000348942">
    <property type="component" value="Chromosome 2"/>
</dbReference>